<dbReference type="AlphaFoldDB" id="A0A5R9A7Q9"/>
<dbReference type="InterPro" id="IPR045384">
    <property type="entry name" value="DUF6527"/>
</dbReference>
<dbReference type="Proteomes" id="UP000307510">
    <property type="component" value="Unassembled WGS sequence"/>
</dbReference>
<comment type="caution">
    <text evidence="1">The sequence shown here is derived from an EMBL/GenBank/DDBJ whole genome shotgun (WGS) entry which is preliminary data.</text>
</comment>
<accession>A0A5R9A7Q9</accession>
<gene>
    <name evidence="1" type="ORF">FEA48_10070</name>
</gene>
<proteinExistence type="predicted"/>
<organism evidence="1 2">
    <name type="scientific">Pseudomonas nitroreducens</name>
    <dbReference type="NCBI Taxonomy" id="46680"/>
    <lineage>
        <taxon>Bacteria</taxon>
        <taxon>Pseudomonadati</taxon>
        <taxon>Pseudomonadota</taxon>
        <taxon>Gammaproteobacteria</taxon>
        <taxon>Pseudomonadales</taxon>
        <taxon>Pseudomonadaceae</taxon>
        <taxon>Pseudomonas</taxon>
    </lineage>
</organism>
<protein>
    <submittedName>
        <fullName evidence="1">Uncharacterized protein</fullName>
    </submittedName>
</protein>
<evidence type="ECO:0000313" key="1">
    <source>
        <dbReference type="EMBL" id="TLP74560.1"/>
    </source>
</evidence>
<dbReference type="EMBL" id="VASG01000003">
    <property type="protein sequence ID" value="TLP74560.1"/>
    <property type="molecule type" value="Genomic_DNA"/>
</dbReference>
<dbReference type="Pfam" id="PF20137">
    <property type="entry name" value="BubE"/>
    <property type="match status" value="1"/>
</dbReference>
<name>A0A5R9A7Q9_PSENT</name>
<reference evidence="1 2" key="1">
    <citation type="submission" date="2019-05" db="EMBL/GenBank/DDBJ databases">
        <authorList>
            <person name="Moore K."/>
            <person name="O'Neill P."/>
            <person name="Farbos A."/>
            <person name="Studholme D.J."/>
        </authorList>
    </citation>
    <scope>NUCLEOTIDE SEQUENCE [LARGE SCALE GENOMIC DNA]</scope>
    <source>
        <strain evidence="1 2">DSM 9128</strain>
    </source>
</reference>
<dbReference type="RefSeq" id="WP_138213687.1">
    <property type="nucleotide sequence ID" value="NZ_VASG01000003.1"/>
</dbReference>
<reference evidence="2" key="2">
    <citation type="submission" date="2019-06" db="EMBL/GenBank/DDBJ databases">
        <title>AzeR, a transcriptional regulator that responds to azelaic acid in Pseudomonas nitroreducens.</title>
        <authorList>
            <person name="Bez C."/>
            <person name="Javvadi S.G."/>
            <person name="Bertani I."/>
            <person name="Devescovi G."/>
            <person name="Studholme D.J."/>
            <person name="Geller A."/>
            <person name="Levy A."/>
            <person name="Venturi V."/>
        </authorList>
    </citation>
    <scope>NUCLEOTIDE SEQUENCE [LARGE SCALE GENOMIC DNA]</scope>
    <source>
        <strain evidence="2">DSM 9128</strain>
    </source>
</reference>
<evidence type="ECO:0000313" key="2">
    <source>
        <dbReference type="Proteomes" id="UP000307510"/>
    </source>
</evidence>
<sequence length="153" mass="17695">MKTKFLEPVWVELVPDQLEDGKLYISEKYATAIHKCCCGCGEEVVTPLSPADWRIIRTGQAITLHPSIGNWSYPCQSHYIIRENRVVWAAKMTPAQIKRNQQADTQLKERHIAELNRRRVEPTEQQRTAPVESVSFASLIRSIWLYIKSIFKN</sequence>